<sequence>MMQNNYKINFQIQITRAVVLCDICLKMVESCSAVNCCNRRRKDVKMKFERIPTDPNMRKLWLHAIRRENFTPSTTTVICKKHFTSGDYEVSVHGNKALKKVAVPSVFDFPAHLEKEPIAIEGF</sequence>
<evidence type="ECO:0000256" key="8">
    <source>
        <dbReference type="ARBA" id="ARBA00023125"/>
    </source>
</evidence>
<proteinExistence type="inferred from homology"/>
<organism evidence="14 15">
    <name type="scientific">Acanthoscelides obtectus</name>
    <name type="common">Bean weevil</name>
    <name type="synonym">Bruchus obtectus</name>
    <dbReference type="NCBI Taxonomy" id="200917"/>
    <lineage>
        <taxon>Eukaryota</taxon>
        <taxon>Metazoa</taxon>
        <taxon>Ecdysozoa</taxon>
        <taxon>Arthropoda</taxon>
        <taxon>Hexapoda</taxon>
        <taxon>Insecta</taxon>
        <taxon>Pterygota</taxon>
        <taxon>Neoptera</taxon>
        <taxon>Endopterygota</taxon>
        <taxon>Coleoptera</taxon>
        <taxon>Polyphaga</taxon>
        <taxon>Cucujiformia</taxon>
        <taxon>Chrysomeloidea</taxon>
        <taxon>Chrysomelidae</taxon>
        <taxon>Bruchinae</taxon>
        <taxon>Bruchini</taxon>
        <taxon>Acanthoscelides</taxon>
    </lineage>
</organism>
<keyword evidence="8 12" id="KW-0238">DNA-binding</keyword>
<dbReference type="PROSITE" id="PS50950">
    <property type="entry name" value="ZF_THAP"/>
    <property type="match status" value="1"/>
</dbReference>
<dbReference type="GO" id="GO:0043565">
    <property type="term" value="F:sequence-specific DNA binding"/>
    <property type="evidence" value="ECO:0007669"/>
    <property type="project" value="InterPro"/>
</dbReference>
<feature type="domain" description="THAP-type" evidence="13">
    <location>
        <begin position="27"/>
        <end position="107"/>
    </location>
</feature>
<keyword evidence="6" id="KW-0805">Transcription regulation</keyword>
<dbReference type="Pfam" id="PF05485">
    <property type="entry name" value="THAP"/>
    <property type="match status" value="1"/>
</dbReference>
<dbReference type="InterPro" id="IPR038441">
    <property type="entry name" value="THAP_Znf_sf"/>
</dbReference>
<comment type="subcellular location">
    <subcellularLocation>
        <location evidence="1">Nucleus</location>
        <location evidence="1">Nucleoplasm</location>
    </subcellularLocation>
</comment>
<dbReference type="InterPro" id="IPR006612">
    <property type="entry name" value="THAP_Znf"/>
</dbReference>
<keyword evidence="4 12" id="KW-0863">Zinc-finger</keyword>
<dbReference type="EMBL" id="CAKOFQ010007186">
    <property type="protein sequence ID" value="CAH1993829.1"/>
    <property type="molecule type" value="Genomic_DNA"/>
</dbReference>
<name>A0A9P0LK31_ACAOB</name>
<gene>
    <name evidence="14" type="ORF">ACAOBT_LOCUS21765</name>
</gene>
<dbReference type="GO" id="GO:0008270">
    <property type="term" value="F:zinc ion binding"/>
    <property type="evidence" value="ECO:0007669"/>
    <property type="project" value="UniProtKB-KW"/>
</dbReference>
<reference evidence="14" key="1">
    <citation type="submission" date="2022-03" db="EMBL/GenBank/DDBJ databases">
        <authorList>
            <person name="Sayadi A."/>
        </authorList>
    </citation>
    <scope>NUCLEOTIDE SEQUENCE</scope>
</reference>
<evidence type="ECO:0000256" key="10">
    <source>
        <dbReference type="ARBA" id="ARBA00023242"/>
    </source>
</evidence>
<dbReference type="Gene3D" id="6.20.210.20">
    <property type="entry name" value="THAP domain"/>
    <property type="match status" value="1"/>
</dbReference>
<comment type="similarity">
    <text evidence="2">Belongs to the THAP1 family.</text>
</comment>
<protein>
    <recommendedName>
        <fullName evidence="13">THAP-type domain-containing protein</fullName>
    </recommendedName>
</protein>
<evidence type="ECO:0000313" key="15">
    <source>
        <dbReference type="Proteomes" id="UP001152888"/>
    </source>
</evidence>
<keyword evidence="5" id="KW-0862">Zinc</keyword>
<dbReference type="GO" id="GO:0005654">
    <property type="term" value="C:nucleoplasm"/>
    <property type="evidence" value="ECO:0007669"/>
    <property type="project" value="UniProtKB-SubCell"/>
</dbReference>
<keyword evidence="11" id="KW-0131">Cell cycle</keyword>
<evidence type="ECO:0000256" key="9">
    <source>
        <dbReference type="ARBA" id="ARBA00023163"/>
    </source>
</evidence>
<evidence type="ECO:0000256" key="11">
    <source>
        <dbReference type="ARBA" id="ARBA00023306"/>
    </source>
</evidence>
<evidence type="ECO:0000313" key="14">
    <source>
        <dbReference type="EMBL" id="CAH1993829.1"/>
    </source>
</evidence>
<comment type="caution">
    <text evidence="14">The sequence shown here is derived from an EMBL/GenBank/DDBJ whole genome shotgun (WGS) entry which is preliminary data.</text>
</comment>
<dbReference type="OrthoDB" id="7312725at2759"/>
<dbReference type="PANTHER" id="PTHR46600:SF1">
    <property type="entry name" value="THAP DOMAIN-CONTAINING PROTEIN 1"/>
    <property type="match status" value="1"/>
</dbReference>
<dbReference type="SUPFAM" id="SSF57716">
    <property type="entry name" value="Glucocorticoid receptor-like (DNA-binding domain)"/>
    <property type="match status" value="1"/>
</dbReference>
<evidence type="ECO:0000256" key="4">
    <source>
        <dbReference type="ARBA" id="ARBA00022771"/>
    </source>
</evidence>
<dbReference type="PANTHER" id="PTHR46600">
    <property type="entry name" value="THAP DOMAIN-CONTAINING"/>
    <property type="match status" value="1"/>
</dbReference>
<evidence type="ECO:0000256" key="2">
    <source>
        <dbReference type="ARBA" id="ARBA00006177"/>
    </source>
</evidence>
<dbReference type="Proteomes" id="UP001152888">
    <property type="component" value="Unassembled WGS sequence"/>
</dbReference>
<evidence type="ECO:0000256" key="3">
    <source>
        <dbReference type="ARBA" id="ARBA00022723"/>
    </source>
</evidence>
<dbReference type="InterPro" id="IPR026516">
    <property type="entry name" value="THAP1/10"/>
</dbReference>
<keyword evidence="7" id="KW-0175">Coiled coil</keyword>
<keyword evidence="15" id="KW-1185">Reference proteome</keyword>
<accession>A0A9P0LK31</accession>
<dbReference type="SMART" id="SM00980">
    <property type="entry name" value="THAP"/>
    <property type="match status" value="1"/>
</dbReference>
<keyword evidence="10" id="KW-0539">Nucleus</keyword>
<keyword evidence="9" id="KW-0804">Transcription</keyword>
<dbReference type="AlphaFoldDB" id="A0A9P0LK31"/>
<evidence type="ECO:0000256" key="6">
    <source>
        <dbReference type="ARBA" id="ARBA00023015"/>
    </source>
</evidence>
<evidence type="ECO:0000256" key="1">
    <source>
        <dbReference type="ARBA" id="ARBA00004642"/>
    </source>
</evidence>
<evidence type="ECO:0000256" key="7">
    <source>
        <dbReference type="ARBA" id="ARBA00023054"/>
    </source>
</evidence>
<evidence type="ECO:0000256" key="5">
    <source>
        <dbReference type="ARBA" id="ARBA00022833"/>
    </source>
</evidence>
<evidence type="ECO:0000259" key="13">
    <source>
        <dbReference type="PROSITE" id="PS50950"/>
    </source>
</evidence>
<dbReference type="SMART" id="SM00692">
    <property type="entry name" value="DM3"/>
    <property type="match status" value="1"/>
</dbReference>
<keyword evidence="3" id="KW-0479">Metal-binding</keyword>
<evidence type="ECO:0000256" key="12">
    <source>
        <dbReference type="PROSITE-ProRule" id="PRU00309"/>
    </source>
</evidence>